<dbReference type="Gene3D" id="3.30.70.141">
    <property type="entry name" value="Nucleoside diphosphate kinase-like domain"/>
    <property type="match status" value="3"/>
</dbReference>
<feature type="binding site" evidence="2">
    <location>
        <position position="540"/>
    </location>
    <ligand>
        <name>ATP</name>
        <dbReference type="ChEBI" id="CHEBI:30616"/>
    </ligand>
</feature>
<evidence type="ECO:0000256" key="2">
    <source>
        <dbReference type="PROSITE-ProRule" id="PRU00706"/>
    </source>
</evidence>
<feature type="non-terminal residue" evidence="5">
    <location>
        <position position="577"/>
    </location>
</feature>
<dbReference type="PROSITE" id="PS51374">
    <property type="entry name" value="NDPK_LIKE"/>
    <property type="match status" value="3"/>
</dbReference>
<dbReference type="EMBL" id="WBNG01000013">
    <property type="protein sequence ID" value="NXD19450.1"/>
    <property type="molecule type" value="Genomic_DNA"/>
</dbReference>
<dbReference type="InterPro" id="IPR013766">
    <property type="entry name" value="Thioredoxin_domain"/>
</dbReference>
<feature type="non-terminal residue" evidence="5">
    <location>
        <position position="1"/>
    </location>
</feature>
<dbReference type="Pfam" id="PF00334">
    <property type="entry name" value="NDK"/>
    <property type="match status" value="2"/>
</dbReference>
<dbReference type="InterPro" id="IPR017937">
    <property type="entry name" value="Thioredoxin_CS"/>
</dbReference>
<protein>
    <submittedName>
        <fullName evidence="5">TXND3 protein</fullName>
    </submittedName>
</protein>
<evidence type="ECO:0000256" key="3">
    <source>
        <dbReference type="RuleBase" id="RU004011"/>
    </source>
</evidence>
<feature type="active site" description="Pros-phosphohistidine intermediate" evidence="2">
    <location>
        <position position="573"/>
    </location>
</feature>
<feature type="active site" description="Pros-phosphohistidine intermediate" evidence="2">
    <location>
        <position position="439"/>
    </location>
</feature>
<dbReference type="InterPro" id="IPR036850">
    <property type="entry name" value="NDK-like_dom_sf"/>
</dbReference>
<dbReference type="SMART" id="SM00562">
    <property type="entry name" value="NDK"/>
    <property type="match status" value="3"/>
</dbReference>
<dbReference type="PANTHER" id="PTHR46135">
    <property type="entry name" value="NME/NM23 FAMILY MEMBER 8"/>
    <property type="match status" value="1"/>
</dbReference>
<feature type="binding site" evidence="2">
    <location>
        <position position="512"/>
    </location>
    <ligand>
        <name>ATP</name>
        <dbReference type="ChEBI" id="CHEBI:30616"/>
    </ligand>
</feature>
<dbReference type="OrthoDB" id="10263751at2759"/>
<dbReference type="SUPFAM" id="SSF54919">
    <property type="entry name" value="Nucleoside diphosphate kinase, NDK"/>
    <property type="match status" value="3"/>
</dbReference>
<dbReference type="InterPro" id="IPR051766">
    <property type="entry name" value="TXND_domain-containing"/>
</dbReference>
<organism evidence="5 6">
    <name type="scientific">Elachura formosa</name>
    <name type="common">spotted wren-babbler</name>
    <dbReference type="NCBI Taxonomy" id="1463973"/>
    <lineage>
        <taxon>Eukaryota</taxon>
        <taxon>Metazoa</taxon>
        <taxon>Chordata</taxon>
        <taxon>Craniata</taxon>
        <taxon>Vertebrata</taxon>
        <taxon>Euteleostomi</taxon>
        <taxon>Archelosauria</taxon>
        <taxon>Archosauria</taxon>
        <taxon>Dinosauria</taxon>
        <taxon>Saurischia</taxon>
        <taxon>Theropoda</taxon>
        <taxon>Coelurosauria</taxon>
        <taxon>Aves</taxon>
        <taxon>Neognathae</taxon>
        <taxon>Neoaves</taxon>
        <taxon>Telluraves</taxon>
        <taxon>Australaves</taxon>
        <taxon>Passeriformes</taxon>
        <taxon>Elachuridae</taxon>
        <taxon>Elachura</taxon>
    </lineage>
</organism>
<comment type="caution">
    <text evidence="5">The sequence shown here is derived from an EMBL/GenBank/DDBJ whole genome shotgun (WGS) entry which is preliminary data.</text>
</comment>
<dbReference type="CDD" id="cd02948">
    <property type="entry name" value="TRX_NDPK"/>
    <property type="match status" value="1"/>
</dbReference>
<comment type="similarity">
    <text evidence="1 2 3">Belongs to the NDK family.</text>
</comment>
<dbReference type="InterPro" id="IPR036249">
    <property type="entry name" value="Thioredoxin-like_sf"/>
</dbReference>
<dbReference type="PRINTS" id="PR01243">
    <property type="entry name" value="NUCDPKINASE"/>
</dbReference>
<feature type="binding site" evidence="2">
    <location>
        <position position="465"/>
    </location>
    <ligand>
        <name>ATP</name>
        <dbReference type="ChEBI" id="CHEBI:30616"/>
    </ligand>
</feature>
<dbReference type="PROSITE" id="PS51352">
    <property type="entry name" value="THIOREDOXIN_2"/>
    <property type="match status" value="1"/>
</dbReference>
<reference evidence="5" key="1">
    <citation type="submission" date="2019-09" db="EMBL/GenBank/DDBJ databases">
        <title>Bird 10,000 Genomes (B10K) Project - Family phase.</title>
        <authorList>
            <person name="Zhang G."/>
        </authorList>
    </citation>
    <scope>NUCLEOTIDE SEQUENCE</scope>
    <source>
        <strain evidence="5">B10K-IZCAS-20218</strain>
        <tissue evidence="5">Blood</tissue>
    </source>
</reference>
<proteinExistence type="inferred from homology"/>
<dbReference type="PANTHER" id="PTHR46135:SF3">
    <property type="entry name" value="NME_NM23 FAMILY MEMBER 8"/>
    <property type="match status" value="1"/>
</dbReference>
<evidence type="ECO:0000313" key="5">
    <source>
        <dbReference type="EMBL" id="NXD19450.1"/>
    </source>
</evidence>
<dbReference type="CDD" id="cd04416">
    <property type="entry name" value="NDPk_TX"/>
    <property type="match status" value="2"/>
</dbReference>
<dbReference type="InterPro" id="IPR001564">
    <property type="entry name" value="Nucleoside_diP_kinase"/>
</dbReference>
<dbReference type="Proteomes" id="UP000623542">
    <property type="component" value="Unassembled WGS sequence"/>
</dbReference>
<accession>A0A851TVR4</accession>
<dbReference type="GO" id="GO:0004550">
    <property type="term" value="F:nucleoside diphosphate kinase activity"/>
    <property type="evidence" value="ECO:0007669"/>
    <property type="project" value="InterPro"/>
</dbReference>
<evidence type="ECO:0000259" key="4">
    <source>
        <dbReference type="PROSITE" id="PS51352"/>
    </source>
</evidence>
<dbReference type="Gene3D" id="3.40.30.10">
    <property type="entry name" value="Glutaredoxin"/>
    <property type="match status" value="1"/>
</dbReference>
<gene>
    <name evidence="5" type="primary">Nme8</name>
    <name evidence="5" type="ORF">ELAFOR_R01678</name>
</gene>
<dbReference type="GO" id="GO:0006183">
    <property type="term" value="P:GTP biosynthetic process"/>
    <property type="evidence" value="ECO:0007669"/>
    <property type="project" value="InterPro"/>
</dbReference>
<feature type="binding site" evidence="2">
    <location>
        <position position="546"/>
    </location>
    <ligand>
        <name>ATP</name>
        <dbReference type="ChEBI" id="CHEBI:30616"/>
    </ligand>
</feature>
<dbReference type="PROSITE" id="PS00194">
    <property type="entry name" value="THIOREDOXIN_1"/>
    <property type="match status" value="1"/>
</dbReference>
<dbReference type="AlphaFoldDB" id="A0A851TVR4"/>
<comment type="caution">
    <text evidence="2">Lacks conserved residue(s) required for the propagation of feature annotation.</text>
</comment>
<feature type="binding site" evidence="2">
    <location>
        <position position="570"/>
    </location>
    <ligand>
        <name>ATP</name>
        <dbReference type="ChEBI" id="CHEBI:30616"/>
    </ligand>
</feature>
<evidence type="ECO:0000313" key="6">
    <source>
        <dbReference type="Proteomes" id="UP000623542"/>
    </source>
</evidence>
<sequence length="577" mass="66191">ILFQTIISNQDQWDEMLLTKGIVVIDVYQAWCGPCKAVLNLFRKLRNDFSDDNVLHFAVAESDNIETLKPFRRSCEPVFLFSVQGKILAMVKGVNAPLIIKTVTDLVQEERKIAAGEKERAEVLTDQILMHKCMILFILMNVLSSTLFFPLSEVFTYSVGIIKPDDVLAGRVNEIKKKIRDAGFDIEAAEERMLTEEQIRVFYARKKEEPDFDAFVQFMMSGPCHVLIITKKEATGAIPQWIELQKTSESGEPDLSEEPLKETIWVSYRGIIKAACLRFYLQRLMETERLVNLCDVQDSVEDASRQLAFFFPDYQTRTPEHRVEKTLAIIRPSLLKERRDSILKRIKEDGFQIAMQKEIILSEEQVHTFYREHVDQDYFPVLLEQMTSGPTLVLALTRENAISHWRNLLGPKTLEEAKENPESLRAQYVIENVPVNQLHGSSTPSDAQKELEFFFPEEQTFALIKPDAAKTHKDEIMKKVEEAGFSISKIKEEALTREMVTQFYKEHQGKPFFEELVNCMTEGPSVIMVLSKENAVEEWRQLMGPTDPEEAKKTCPESIRAQFAHDILSNAVHGSSN</sequence>
<keyword evidence="6" id="KW-1185">Reference proteome</keyword>
<dbReference type="GO" id="GO:0006228">
    <property type="term" value="P:UTP biosynthetic process"/>
    <property type="evidence" value="ECO:0007669"/>
    <property type="project" value="InterPro"/>
</dbReference>
<feature type="binding site" evidence="2">
    <location>
        <position position="560"/>
    </location>
    <ligand>
        <name>ATP</name>
        <dbReference type="ChEBI" id="CHEBI:30616"/>
    </ligand>
</feature>
<dbReference type="GO" id="GO:0006241">
    <property type="term" value="P:CTP biosynthetic process"/>
    <property type="evidence" value="ECO:0007669"/>
    <property type="project" value="InterPro"/>
</dbReference>
<evidence type="ECO:0000256" key="1">
    <source>
        <dbReference type="ARBA" id="ARBA00008142"/>
    </source>
</evidence>
<dbReference type="SUPFAM" id="SSF52833">
    <property type="entry name" value="Thioredoxin-like"/>
    <property type="match status" value="1"/>
</dbReference>
<dbReference type="Pfam" id="PF00085">
    <property type="entry name" value="Thioredoxin"/>
    <property type="match status" value="1"/>
</dbReference>
<dbReference type="InterPro" id="IPR034907">
    <property type="entry name" value="NDK-like_dom"/>
</dbReference>
<feature type="domain" description="Thioredoxin" evidence="4">
    <location>
        <begin position="1"/>
        <end position="112"/>
    </location>
</feature>
<name>A0A851TVR4_9PASS</name>